<keyword evidence="1" id="KW-0732">Signal</keyword>
<proteinExistence type="predicted"/>
<evidence type="ECO:0000256" key="1">
    <source>
        <dbReference type="SAM" id="SignalP"/>
    </source>
</evidence>
<protein>
    <recommendedName>
        <fullName evidence="4">Lipoprotein</fullName>
    </recommendedName>
</protein>
<dbReference type="EMBL" id="RJPQ01000009">
    <property type="protein sequence ID" value="RSJ85252.1"/>
    <property type="molecule type" value="Genomic_DNA"/>
</dbReference>
<feature type="signal peptide" evidence="1">
    <location>
        <begin position="1"/>
        <end position="24"/>
    </location>
</feature>
<feature type="chain" id="PRO_5039120674" description="Lipoprotein" evidence="1">
    <location>
        <begin position="25"/>
        <end position="140"/>
    </location>
</feature>
<accession>A0A3R9KQF7</accession>
<gene>
    <name evidence="2" type="ORF">D8794_07245</name>
</gene>
<name>A0A3R9KQF7_STRCR</name>
<comment type="caution">
    <text evidence="2">The sequence shown here is derived from an EMBL/GenBank/DDBJ whole genome shotgun (WGS) entry which is preliminary data.</text>
</comment>
<dbReference type="AlphaFoldDB" id="A0A3R9KQF7"/>
<evidence type="ECO:0008006" key="4">
    <source>
        <dbReference type="Google" id="ProtNLM"/>
    </source>
</evidence>
<evidence type="ECO:0000313" key="3">
    <source>
        <dbReference type="Proteomes" id="UP000277890"/>
    </source>
</evidence>
<reference evidence="2 3" key="1">
    <citation type="submission" date="2018-11" db="EMBL/GenBank/DDBJ databases">
        <title>Species Designations Belie Phenotypic and Genotypic Heterogeneity in Oral Streptococci.</title>
        <authorList>
            <person name="Velsko I."/>
        </authorList>
    </citation>
    <scope>NUCLEOTIDE SEQUENCE [LARGE SCALE GENOMIC DNA]</scope>
    <source>
        <strain evidence="2 3">A54</strain>
    </source>
</reference>
<evidence type="ECO:0000313" key="2">
    <source>
        <dbReference type="EMBL" id="RSJ85252.1"/>
    </source>
</evidence>
<dbReference type="Proteomes" id="UP000277890">
    <property type="component" value="Unassembled WGS sequence"/>
</dbReference>
<organism evidence="2 3">
    <name type="scientific">Streptococcus cristatus</name>
    <dbReference type="NCBI Taxonomy" id="45634"/>
    <lineage>
        <taxon>Bacteria</taxon>
        <taxon>Bacillati</taxon>
        <taxon>Bacillota</taxon>
        <taxon>Bacilli</taxon>
        <taxon>Lactobacillales</taxon>
        <taxon>Streptococcaceae</taxon>
        <taxon>Streptococcus</taxon>
    </lineage>
</organism>
<dbReference type="RefSeq" id="WP_125372233.1">
    <property type="nucleotide sequence ID" value="NZ_RJPO01000008.1"/>
</dbReference>
<dbReference type="PROSITE" id="PS51257">
    <property type="entry name" value="PROKAR_LIPOPROTEIN"/>
    <property type="match status" value="1"/>
</dbReference>
<sequence>MKIYKSFLIFFIAFICLGSITACSQSKTAEKKFDFIMTAEDKKRLHKEEEQIALYLVNHYEDVKKIEFVNFYKGGFGTGDSISVKINSNNYIKPITLGDPSGEYIISYNPENFHLNEKNPPTQLDNLKNIEIKYYEEIER</sequence>